<dbReference type="InterPro" id="IPR050545">
    <property type="entry name" value="Mycobact_MmpL"/>
</dbReference>
<comment type="subcellular location">
    <subcellularLocation>
        <location evidence="1">Cell membrane</location>
        <topology evidence="1">Multi-pass membrane protein</topology>
    </subcellularLocation>
</comment>
<dbReference type="Pfam" id="PF03176">
    <property type="entry name" value="MMPL"/>
    <property type="match status" value="2"/>
</dbReference>
<evidence type="ECO:0000256" key="3">
    <source>
        <dbReference type="ARBA" id="ARBA00022692"/>
    </source>
</evidence>
<feature type="transmembrane region" description="Helical" evidence="7">
    <location>
        <begin position="631"/>
        <end position="653"/>
    </location>
</feature>
<dbReference type="InterPro" id="IPR004869">
    <property type="entry name" value="MMPL_dom"/>
</dbReference>
<evidence type="ECO:0000256" key="5">
    <source>
        <dbReference type="ARBA" id="ARBA00023136"/>
    </source>
</evidence>
<gene>
    <name evidence="9" type="ORF">KHB02_10560</name>
</gene>
<dbReference type="PANTHER" id="PTHR33406">
    <property type="entry name" value="MEMBRANE PROTEIN MJ1562-RELATED"/>
    <property type="match status" value="1"/>
</dbReference>
<dbReference type="PROSITE" id="PS50156">
    <property type="entry name" value="SSD"/>
    <property type="match status" value="1"/>
</dbReference>
<reference evidence="9" key="1">
    <citation type="submission" date="2021-05" db="EMBL/GenBank/DDBJ databases">
        <title>Novel Bacillus species.</title>
        <authorList>
            <person name="Liu G."/>
        </authorList>
    </citation>
    <scope>NUCLEOTIDE SEQUENCE</scope>
    <source>
        <strain evidence="9">FJAT-50051</strain>
    </source>
</reference>
<feature type="transmembrane region" description="Helical" evidence="7">
    <location>
        <begin position="522"/>
        <end position="541"/>
    </location>
</feature>
<feature type="transmembrane region" description="Helical" evidence="7">
    <location>
        <begin position="209"/>
        <end position="229"/>
    </location>
</feature>
<evidence type="ECO:0000256" key="1">
    <source>
        <dbReference type="ARBA" id="ARBA00004651"/>
    </source>
</evidence>
<organism evidence="9">
    <name type="scientific">Neobacillus citreus</name>
    <dbReference type="NCBI Taxonomy" id="2833578"/>
    <lineage>
        <taxon>Bacteria</taxon>
        <taxon>Bacillati</taxon>
        <taxon>Bacillota</taxon>
        <taxon>Bacilli</taxon>
        <taxon>Bacillales</taxon>
        <taxon>Bacillaceae</taxon>
        <taxon>Neobacillus</taxon>
    </lineage>
</organism>
<feature type="transmembrane region" description="Helical" evidence="7">
    <location>
        <begin position="370"/>
        <end position="388"/>
    </location>
</feature>
<feature type="transmembrane region" description="Helical" evidence="7">
    <location>
        <begin position="281"/>
        <end position="303"/>
    </location>
</feature>
<feature type="transmembrane region" description="Helical" evidence="7">
    <location>
        <begin position="553"/>
        <end position="574"/>
    </location>
</feature>
<keyword evidence="5 7" id="KW-0472">Membrane</keyword>
<evidence type="ECO:0000256" key="4">
    <source>
        <dbReference type="ARBA" id="ARBA00022989"/>
    </source>
</evidence>
<protein>
    <submittedName>
        <fullName evidence="9">MMPL family transporter</fullName>
    </submittedName>
</protein>
<comment type="caution">
    <text evidence="9">The sequence shown here is derived from an EMBL/GenBank/DDBJ whole genome shotgun (WGS) entry which is preliminary data.</text>
</comment>
<dbReference type="EMBL" id="JAGYPE010000002">
    <property type="protein sequence ID" value="MBS4181829.1"/>
    <property type="molecule type" value="Genomic_DNA"/>
</dbReference>
<keyword evidence="4 7" id="KW-1133">Transmembrane helix</keyword>
<dbReference type="PANTHER" id="PTHR33406:SF13">
    <property type="entry name" value="MEMBRANE PROTEIN YDFJ"/>
    <property type="match status" value="1"/>
</dbReference>
<feature type="transmembrane region" description="Helical" evidence="7">
    <location>
        <begin position="309"/>
        <end position="329"/>
    </location>
</feature>
<proteinExistence type="predicted"/>
<dbReference type="GO" id="GO:0005886">
    <property type="term" value="C:plasma membrane"/>
    <property type="evidence" value="ECO:0007669"/>
    <property type="project" value="UniProtKB-SubCell"/>
</dbReference>
<accession>A0A942SX54</accession>
<feature type="region of interest" description="Disordered" evidence="6">
    <location>
        <begin position="716"/>
        <end position="737"/>
    </location>
</feature>
<name>A0A942SX54_9BACI</name>
<feature type="transmembrane region" description="Helical" evidence="7">
    <location>
        <begin position="586"/>
        <end position="610"/>
    </location>
</feature>
<keyword evidence="2" id="KW-1003">Cell membrane</keyword>
<dbReference type="AlphaFoldDB" id="A0A942SX54"/>
<keyword evidence="3 7" id="KW-0812">Transmembrane</keyword>
<feature type="transmembrane region" description="Helical" evidence="7">
    <location>
        <begin position="235"/>
        <end position="254"/>
    </location>
</feature>
<feature type="transmembrane region" description="Helical" evidence="7">
    <location>
        <begin position="182"/>
        <end position="202"/>
    </location>
</feature>
<feature type="domain" description="SSD" evidence="8">
    <location>
        <begin position="199"/>
        <end position="331"/>
    </location>
</feature>
<dbReference type="InterPro" id="IPR000731">
    <property type="entry name" value="SSD"/>
</dbReference>
<evidence type="ECO:0000256" key="2">
    <source>
        <dbReference type="ARBA" id="ARBA00022475"/>
    </source>
</evidence>
<evidence type="ECO:0000256" key="7">
    <source>
        <dbReference type="SAM" id="Phobius"/>
    </source>
</evidence>
<evidence type="ECO:0000256" key="6">
    <source>
        <dbReference type="SAM" id="MobiDB-lite"/>
    </source>
</evidence>
<dbReference type="SUPFAM" id="SSF82866">
    <property type="entry name" value="Multidrug efflux transporter AcrB transmembrane domain"/>
    <property type="match status" value="2"/>
</dbReference>
<evidence type="ECO:0000313" key="9">
    <source>
        <dbReference type="EMBL" id="MBS4181829.1"/>
    </source>
</evidence>
<evidence type="ECO:0000259" key="8">
    <source>
        <dbReference type="PROSITE" id="PS50156"/>
    </source>
</evidence>
<sequence length="737" mass="77374">MARLLSRLGRFSARHRVLFLIGWLVALALLAVVAISSMRFSDGSFDVPGTESSRAISTLDEEFPSADTDAKSLQLVVEAPDGQQITSPERSAELQSALERLRGTDHVSAVSDPLDPEQPYVSRDTTTAVATISLTGVTDDNSEAVHEDIVAVADDLRHDGFTAEVGGSIANPVPEILGPTEIVGAVLAFLVLFLTFGSLVAAGANMAGALVGVGVGILGVLGFSAITPIGSTTPILAVMLGLAVGIDYCLFVIARFRAELRSGRTVDDAIGRSIGTAGSSVVFAAATVIIALVGLTVVGIPFISEMGLAAAFAVFVAVLMTLTFLPVLLRTMGRRALPRKQRDPASRPQRTDDRIGFLDRWVRVVTKNRVLSIVGCVVLLGIVAAPVLSLRTTLDIPGGEDPESTQRAAYDLVADKFGAGAQNPLVVLVEREGGDLTEALPKVQRALEQQEDVATVIPGALSEDGDWAMVTVLADSGPLSDRTTDLIQSIRADADETAGTHLLVTGGTAVALDSNEKLQSALVTYLIVVVGLSLLLMILMFRSLLVPLIATVGYLLSLGAGMGATIAIFQWGWLDPVISAPQGNPLLSLLPIILTGILFGLAMDYQVFLVSRIHEAHHRGLSAREAILDGFGRSAPVVVAAAAIMAAVFGGFALSPSSLVGSIALGLAVGVVADAFIVRMILVPATLALLGNAAWWVPKWLDRILPQLDTEGLSLDGEEDDWTARGRPETAHSQPGR</sequence>
<dbReference type="Gene3D" id="1.20.1640.10">
    <property type="entry name" value="Multidrug efflux transporter AcrB transmembrane domain"/>
    <property type="match status" value="2"/>
</dbReference>